<dbReference type="InterPro" id="IPR009936">
    <property type="entry name" value="DUF1468"/>
</dbReference>
<dbReference type="OrthoDB" id="8795337at2"/>
<keyword evidence="1" id="KW-1133">Transmembrane helix</keyword>
<dbReference type="AlphaFoldDB" id="A0A3A3FJ03"/>
<protein>
    <submittedName>
        <fullName evidence="3">Tripartite tricarboxylate transporter TctB family protein</fullName>
    </submittedName>
</protein>
<gene>
    <name evidence="3" type="ORF">D3871_28415</name>
</gene>
<feature type="transmembrane region" description="Helical" evidence="1">
    <location>
        <begin position="109"/>
        <end position="128"/>
    </location>
</feature>
<sequence length="150" mass="15936">MSDRILGIMAMLVGGAMGLAAWDYAAPVEYEPVGPRAFPLLLTVLMTGCGAWLAARPGPAASFGRGSYLPKVTWCVAAILIYALLFQLLGFMLATFVMTLPVGRVFGGSWRQCALAGAGMSVVLYLLFDKLLDVVLPWGVLQPVVTQVGL</sequence>
<comment type="caution">
    <text evidence="3">The sequence shown here is derived from an EMBL/GenBank/DDBJ whole genome shotgun (WGS) entry which is preliminary data.</text>
</comment>
<keyword evidence="1" id="KW-0472">Membrane</keyword>
<organism evidence="3 4">
    <name type="scientific">Noviherbaspirillum saxi</name>
    <dbReference type="NCBI Taxonomy" id="2320863"/>
    <lineage>
        <taxon>Bacteria</taxon>
        <taxon>Pseudomonadati</taxon>
        <taxon>Pseudomonadota</taxon>
        <taxon>Betaproteobacteria</taxon>
        <taxon>Burkholderiales</taxon>
        <taxon>Oxalobacteraceae</taxon>
        <taxon>Noviherbaspirillum</taxon>
    </lineage>
</organism>
<feature type="transmembrane region" description="Helical" evidence="1">
    <location>
        <begin position="5"/>
        <end position="25"/>
    </location>
</feature>
<evidence type="ECO:0000256" key="1">
    <source>
        <dbReference type="SAM" id="Phobius"/>
    </source>
</evidence>
<evidence type="ECO:0000259" key="2">
    <source>
        <dbReference type="Pfam" id="PF07331"/>
    </source>
</evidence>
<feature type="domain" description="DUF1468" evidence="2">
    <location>
        <begin position="5"/>
        <end position="137"/>
    </location>
</feature>
<dbReference type="Pfam" id="PF07331">
    <property type="entry name" value="TctB"/>
    <property type="match status" value="1"/>
</dbReference>
<proteinExistence type="predicted"/>
<dbReference type="RefSeq" id="WP_119772438.1">
    <property type="nucleotide sequence ID" value="NZ_QYUO01000003.1"/>
</dbReference>
<reference evidence="4" key="1">
    <citation type="submission" date="2018-09" db="EMBL/GenBank/DDBJ databases">
        <authorList>
            <person name="Zhu H."/>
        </authorList>
    </citation>
    <scope>NUCLEOTIDE SEQUENCE [LARGE SCALE GENOMIC DNA]</scope>
    <source>
        <strain evidence="4">K1R23-30</strain>
    </source>
</reference>
<keyword evidence="1" id="KW-0812">Transmembrane</keyword>
<feature type="transmembrane region" description="Helical" evidence="1">
    <location>
        <begin position="76"/>
        <end position="97"/>
    </location>
</feature>
<evidence type="ECO:0000313" key="3">
    <source>
        <dbReference type="EMBL" id="RJF92524.1"/>
    </source>
</evidence>
<evidence type="ECO:0000313" key="4">
    <source>
        <dbReference type="Proteomes" id="UP000265955"/>
    </source>
</evidence>
<dbReference type="EMBL" id="QYUO01000003">
    <property type="protein sequence ID" value="RJF92524.1"/>
    <property type="molecule type" value="Genomic_DNA"/>
</dbReference>
<name>A0A3A3FJ03_9BURK</name>
<keyword evidence="4" id="KW-1185">Reference proteome</keyword>
<dbReference type="Proteomes" id="UP000265955">
    <property type="component" value="Unassembled WGS sequence"/>
</dbReference>
<feature type="transmembrane region" description="Helical" evidence="1">
    <location>
        <begin position="37"/>
        <end position="55"/>
    </location>
</feature>
<accession>A0A3A3FJ03</accession>